<evidence type="ECO:0008006" key="4">
    <source>
        <dbReference type="Google" id="ProtNLM"/>
    </source>
</evidence>
<proteinExistence type="predicted"/>
<feature type="chain" id="PRO_5042163038" description="Secreted protein" evidence="1">
    <location>
        <begin position="17"/>
        <end position="73"/>
    </location>
</feature>
<dbReference type="AlphaFoldDB" id="A0AAD7BPE7"/>
<evidence type="ECO:0000313" key="3">
    <source>
        <dbReference type="Proteomes" id="UP001221142"/>
    </source>
</evidence>
<comment type="caution">
    <text evidence="2">The sequence shown here is derived from an EMBL/GenBank/DDBJ whole genome shotgun (WGS) entry which is preliminary data.</text>
</comment>
<evidence type="ECO:0000313" key="2">
    <source>
        <dbReference type="EMBL" id="KAJ7626943.1"/>
    </source>
</evidence>
<protein>
    <recommendedName>
        <fullName evidence="4">Secreted protein</fullName>
    </recommendedName>
</protein>
<dbReference type="EMBL" id="JARKIF010000011">
    <property type="protein sequence ID" value="KAJ7626943.1"/>
    <property type="molecule type" value="Genomic_DNA"/>
</dbReference>
<gene>
    <name evidence="2" type="ORF">FB45DRAFT_920358</name>
</gene>
<organism evidence="2 3">
    <name type="scientific">Roridomyces roridus</name>
    <dbReference type="NCBI Taxonomy" id="1738132"/>
    <lineage>
        <taxon>Eukaryota</taxon>
        <taxon>Fungi</taxon>
        <taxon>Dikarya</taxon>
        <taxon>Basidiomycota</taxon>
        <taxon>Agaricomycotina</taxon>
        <taxon>Agaricomycetes</taxon>
        <taxon>Agaricomycetidae</taxon>
        <taxon>Agaricales</taxon>
        <taxon>Marasmiineae</taxon>
        <taxon>Mycenaceae</taxon>
        <taxon>Roridomyces</taxon>
    </lineage>
</organism>
<sequence>MSLTLYISTALILSGAFFDLSVQFEAAVMWGPKGSNTRGGNYRPVPEEYHSGYRHPVGSWIRGLLEFQSKLLL</sequence>
<keyword evidence="1" id="KW-0732">Signal</keyword>
<name>A0AAD7BPE7_9AGAR</name>
<evidence type="ECO:0000256" key="1">
    <source>
        <dbReference type="SAM" id="SignalP"/>
    </source>
</evidence>
<feature type="signal peptide" evidence="1">
    <location>
        <begin position="1"/>
        <end position="16"/>
    </location>
</feature>
<keyword evidence="3" id="KW-1185">Reference proteome</keyword>
<reference evidence="2" key="1">
    <citation type="submission" date="2023-03" db="EMBL/GenBank/DDBJ databases">
        <title>Massive genome expansion in bonnet fungi (Mycena s.s.) driven by repeated elements and novel gene families across ecological guilds.</title>
        <authorList>
            <consortium name="Lawrence Berkeley National Laboratory"/>
            <person name="Harder C.B."/>
            <person name="Miyauchi S."/>
            <person name="Viragh M."/>
            <person name="Kuo A."/>
            <person name="Thoen E."/>
            <person name="Andreopoulos B."/>
            <person name="Lu D."/>
            <person name="Skrede I."/>
            <person name="Drula E."/>
            <person name="Henrissat B."/>
            <person name="Morin E."/>
            <person name="Kohler A."/>
            <person name="Barry K."/>
            <person name="LaButti K."/>
            <person name="Morin E."/>
            <person name="Salamov A."/>
            <person name="Lipzen A."/>
            <person name="Mereny Z."/>
            <person name="Hegedus B."/>
            <person name="Baldrian P."/>
            <person name="Stursova M."/>
            <person name="Weitz H."/>
            <person name="Taylor A."/>
            <person name="Grigoriev I.V."/>
            <person name="Nagy L.G."/>
            <person name="Martin F."/>
            <person name="Kauserud H."/>
        </authorList>
    </citation>
    <scope>NUCLEOTIDE SEQUENCE</scope>
    <source>
        <strain evidence="2">9284</strain>
    </source>
</reference>
<dbReference type="Proteomes" id="UP001221142">
    <property type="component" value="Unassembled WGS sequence"/>
</dbReference>
<accession>A0AAD7BPE7</accession>